<dbReference type="KEGG" id="oti:135367004"/>
<dbReference type="Pfam" id="PF16672">
    <property type="entry name" value="LAMTOR5"/>
    <property type="match status" value="1"/>
</dbReference>
<dbReference type="GeneID" id="135367004"/>
<reference evidence="7" key="1">
    <citation type="submission" date="2018-03" db="EMBL/GenBank/DDBJ databases">
        <title>The relapsing fever spirochete Borrelia turicatae persists in the highly oxidative environment of its soft-bodied tick vector.</title>
        <authorList>
            <person name="Bourret T.J."/>
            <person name="Boyle W.K."/>
            <person name="Valenzuela J.G."/>
            <person name="Oliveira F."/>
            <person name="Lopez J.E."/>
        </authorList>
    </citation>
    <scope>NUCLEOTIDE SEQUENCE</scope>
    <source>
        <strain evidence="7">Kansas strain/isolate</strain>
        <tissue evidence="7">Salivary glands</tissue>
    </source>
</reference>
<dbReference type="FunFam" id="3.30.450.30:FF:000005">
    <property type="entry name" value="Ragulator complex protein LAMTOR5 homolog"/>
    <property type="match status" value="1"/>
</dbReference>
<dbReference type="EMBL" id="GGLE01004034">
    <property type="protein sequence ID" value="MBY08160.1"/>
    <property type="molecule type" value="Transcribed_RNA"/>
</dbReference>
<comment type="similarity">
    <text evidence="3">Belongs to the LAMTOR5 family.</text>
</comment>
<keyword evidence="5" id="KW-0458">Lysosome</keyword>
<evidence type="ECO:0000313" key="7">
    <source>
        <dbReference type="EMBL" id="MBY08160.1"/>
    </source>
</evidence>
<accession>A0A2R5LF58</accession>
<protein>
    <recommendedName>
        <fullName evidence="6">Late endosomal/lysosomal adaptor and MAPK and MTOR activator 5</fullName>
    </recommendedName>
</protein>
<evidence type="ECO:0000256" key="3">
    <source>
        <dbReference type="ARBA" id="ARBA00007795"/>
    </source>
</evidence>
<comment type="subcellular location">
    <subcellularLocation>
        <location evidence="2">Cytoplasm</location>
    </subcellularLocation>
    <subcellularLocation>
        <location evidence="1">Lysosome</location>
    </subcellularLocation>
</comment>
<dbReference type="PANTHER" id="PTHR13342:SF2">
    <property type="entry name" value="RAGULATOR COMPLEX PROTEIN LAMTOR5"/>
    <property type="match status" value="1"/>
</dbReference>
<dbReference type="PROSITE" id="PS51257">
    <property type="entry name" value="PROKAR_LIPOPROTEIN"/>
    <property type="match status" value="1"/>
</dbReference>
<dbReference type="InterPro" id="IPR024135">
    <property type="entry name" value="LAMTOR5"/>
</dbReference>
<keyword evidence="4" id="KW-0963">Cytoplasm</keyword>
<dbReference type="GO" id="GO:0005764">
    <property type="term" value="C:lysosome"/>
    <property type="evidence" value="ECO:0007669"/>
    <property type="project" value="UniProtKB-SubCell"/>
</dbReference>
<dbReference type="CTD" id="10542"/>
<dbReference type="RefSeq" id="XP_064456119.1">
    <property type="nucleotide sequence ID" value="XM_064600049.1"/>
</dbReference>
<dbReference type="PANTHER" id="PTHR13342">
    <property type="entry name" value="RAGULATOR COMPLEX PROTEIN LAMTOR5"/>
    <property type="match status" value="1"/>
</dbReference>
<dbReference type="GO" id="GO:0005085">
    <property type="term" value="F:guanyl-nucleotide exchange factor activity"/>
    <property type="evidence" value="ECO:0007669"/>
    <property type="project" value="TreeGrafter"/>
</dbReference>
<dbReference type="AlphaFoldDB" id="A0A2R5LF58"/>
<name>A0A2R5LF58_9ACAR</name>
<dbReference type="GO" id="GO:0071986">
    <property type="term" value="C:Ragulator complex"/>
    <property type="evidence" value="ECO:0007669"/>
    <property type="project" value="InterPro"/>
</dbReference>
<evidence type="ECO:0000256" key="6">
    <source>
        <dbReference type="ARBA" id="ARBA00032692"/>
    </source>
</evidence>
<evidence type="ECO:0000256" key="2">
    <source>
        <dbReference type="ARBA" id="ARBA00004496"/>
    </source>
</evidence>
<dbReference type="GO" id="GO:0071230">
    <property type="term" value="P:cellular response to amino acid stimulus"/>
    <property type="evidence" value="ECO:0007669"/>
    <property type="project" value="TreeGrafter"/>
</dbReference>
<evidence type="ECO:0000256" key="1">
    <source>
        <dbReference type="ARBA" id="ARBA00004371"/>
    </source>
</evidence>
<evidence type="ECO:0000256" key="4">
    <source>
        <dbReference type="ARBA" id="ARBA00022490"/>
    </source>
</evidence>
<organism evidence="7">
    <name type="scientific">Ornithodoros turicata</name>
    <dbReference type="NCBI Taxonomy" id="34597"/>
    <lineage>
        <taxon>Eukaryota</taxon>
        <taxon>Metazoa</taxon>
        <taxon>Ecdysozoa</taxon>
        <taxon>Arthropoda</taxon>
        <taxon>Chelicerata</taxon>
        <taxon>Arachnida</taxon>
        <taxon>Acari</taxon>
        <taxon>Parasitiformes</taxon>
        <taxon>Ixodida</taxon>
        <taxon>Ixodoidea</taxon>
        <taxon>Argasidae</taxon>
        <taxon>Ornithodorinae</taxon>
        <taxon>Ornithodoros</taxon>
    </lineage>
</organism>
<sequence>MEAPLVKCLNDVITSGALGVACADRHGLALHMAGQVQPRATGAITSLASLAKALDPSESAPTIHLESESLNVLIQQKDQVSVAVYSVPDHTQ</sequence>
<proteinExistence type="inferred from homology"/>
<dbReference type="GO" id="GO:0043066">
    <property type="term" value="P:negative regulation of apoptotic process"/>
    <property type="evidence" value="ECO:0007669"/>
    <property type="project" value="InterPro"/>
</dbReference>
<dbReference type="Gene3D" id="3.30.450.30">
    <property type="entry name" value="Dynein light chain 2a, cytoplasmic"/>
    <property type="match status" value="1"/>
</dbReference>
<dbReference type="GO" id="GO:1904263">
    <property type="term" value="P:positive regulation of TORC1 signaling"/>
    <property type="evidence" value="ECO:0007669"/>
    <property type="project" value="TreeGrafter"/>
</dbReference>
<evidence type="ECO:0000256" key="5">
    <source>
        <dbReference type="ARBA" id="ARBA00023228"/>
    </source>
</evidence>